<accession>A0A656D963</accession>
<protein>
    <submittedName>
        <fullName evidence="1">Uncharacterized protein</fullName>
    </submittedName>
</protein>
<dbReference type="AlphaFoldDB" id="A0A656D963"/>
<evidence type="ECO:0000313" key="2">
    <source>
        <dbReference type="Proteomes" id="UP000243065"/>
    </source>
</evidence>
<name>A0A656D963_KRYT1</name>
<organism evidence="1 2">
    <name type="scientific">Kryptobacter tengchongensis</name>
    <dbReference type="NCBI Taxonomy" id="1643429"/>
    <lineage>
        <taxon>Bacteria</taxon>
        <taxon>Pseudomonadati</taxon>
        <taxon>Candidatus Kryptoniota</taxon>
        <taxon>Candidatus Kryptobacter</taxon>
    </lineage>
</organism>
<feature type="non-terminal residue" evidence="1">
    <location>
        <position position="1"/>
    </location>
</feature>
<keyword evidence="2" id="KW-1185">Reference proteome</keyword>
<gene>
    <name evidence="1" type="ORF">JGI24_01447</name>
</gene>
<dbReference type="Proteomes" id="UP000243065">
    <property type="component" value="Unassembled WGS sequence"/>
</dbReference>
<dbReference type="EMBL" id="CZVU01000085">
    <property type="protein sequence ID" value="CUT04223.1"/>
    <property type="molecule type" value="Genomic_DNA"/>
</dbReference>
<proteinExistence type="predicted"/>
<sequence length="79" mass="8781">PEPTSDGVGGGSSGRLLGYWSTYSDRKEELICYEYAISNRGVEIRIKKGWILWVAEKCYKGGNECNPGAQRERFGGMVC</sequence>
<dbReference type="RefSeq" id="WP_234696342.1">
    <property type="nucleotide sequence ID" value="NZ_CZVU01000085.1"/>
</dbReference>
<evidence type="ECO:0000313" key="1">
    <source>
        <dbReference type="EMBL" id="CUT04223.1"/>
    </source>
</evidence>
<reference evidence="1 2" key="1">
    <citation type="submission" date="2015-11" db="EMBL/GenBank/DDBJ databases">
        <authorList>
            <person name="Varghese N."/>
        </authorList>
    </citation>
    <scope>NUCLEOTIDE SEQUENCE [LARGE SCALE GENOMIC DNA]</scope>
    <source>
        <strain evidence="1 2">JGI-24</strain>
    </source>
</reference>